<comment type="caution">
    <text evidence="1">The sequence shown here is derived from an EMBL/GenBank/DDBJ whole genome shotgun (WGS) entry which is preliminary data.</text>
</comment>
<keyword evidence="2" id="KW-1185">Reference proteome</keyword>
<proteinExistence type="predicted"/>
<dbReference type="EMBL" id="JAUEPS010000013">
    <property type="protein sequence ID" value="KAK0460184.1"/>
    <property type="molecule type" value="Genomic_DNA"/>
</dbReference>
<gene>
    <name evidence="1" type="ORF">EV420DRAFT_254962</name>
</gene>
<reference evidence="1" key="1">
    <citation type="submission" date="2023-06" db="EMBL/GenBank/DDBJ databases">
        <authorList>
            <consortium name="Lawrence Berkeley National Laboratory"/>
            <person name="Ahrendt S."/>
            <person name="Sahu N."/>
            <person name="Indic B."/>
            <person name="Wong-Bajracharya J."/>
            <person name="Merenyi Z."/>
            <person name="Ke H.-M."/>
            <person name="Monk M."/>
            <person name="Kocsube S."/>
            <person name="Drula E."/>
            <person name="Lipzen A."/>
            <person name="Balint B."/>
            <person name="Henrissat B."/>
            <person name="Andreopoulos B."/>
            <person name="Martin F.M."/>
            <person name="Harder C.B."/>
            <person name="Rigling D."/>
            <person name="Ford K.L."/>
            <person name="Foster G.D."/>
            <person name="Pangilinan J."/>
            <person name="Papanicolaou A."/>
            <person name="Barry K."/>
            <person name="LaButti K."/>
            <person name="Viragh M."/>
            <person name="Koriabine M."/>
            <person name="Yan M."/>
            <person name="Riley R."/>
            <person name="Champramary S."/>
            <person name="Plett K.L."/>
            <person name="Tsai I.J."/>
            <person name="Slot J."/>
            <person name="Sipos G."/>
            <person name="Plett J."/>
            <person name="Nagy L.G."/>
            <person name="Grigoriev I.V."/>
        </authorList>
    </citation>
    <scope>NUCLEOTIDE SEQUENCE</scope>
    <source>
        <strain evidence="1">CCBAS 213</strain>
    </source>
</reference>
<evidence type="ECO:0000313" key="2">
    <source>
        <dbReference type="Proteomes" id="UP001175211"/>
    </source>
</evidence>
<sequence>MTRLIEENLSSWPLIFLNFDCQTVMRYAQSLTCCLDSHRHKRLRLSFDQTIELSSTMFSKVVFLLPAYLSVAAGSILPPVAGRTLFCGYTIYLSDCVVDASVGVAADVSVGAAADVSADAVLLRSVDLQAATPAVDLDVLADVSAEIGADVSADVDAGVSLDALLRRSLDARAVAPTLDFSGSTWIWTGEQTGANDNAPVGVRPFRKAIPSSSTKCPVCATIIISSDDLYSIVVNGNEIGAGNGYKRSAVYTAGLEPEGHNVFAIAVNNTGGAAGLIATILVDYSDGTTQTIVTDTTWKTIKATPPGGWTSPSFDDSAWIAAISEGPTASTPWGLPALPPAMNMTGVSWIRTNETSAAGVDPLGHRPFRKTIASPYGKAAVCGKVVITADDAYTLYVNGNNIGNGSNWLAMQAYSIPILDADENLIAVDSVNTQPTVAGLIAGVLVAYNDGTSETYYTDDSWKTMDATSPAGFEATDLDDSAWISAKEWVHGSSASVTVPPA</sequence>
<evidence type="ECO:0000313" key="1">
    <source>
        <dbReference type="EMBL" id="KAK0460184.1"/>
    </source>
</evidence>
<accession>A0AA39KFE5</accession>
<protein>
    <submittedName>
        <fullName evidence="1">Uncharacterized protein</fullName>
    </submittedName>
</protein>
<dbReference type="Gene3D" id="2.60.120.260">
    <property type="entry name" value="Galactose-binding domain-like"/>
    <property type="match status" value="2"/>
</dbReference>
<dbReference type="RefSeq" id="XP_060332310.1">
    <property type="nucleotide sequence ID" value="XM_060481425.1"/>
</dbReference>
<name>A0AA39KFE5_ARMTA</name>
<dbReference type="AlphaFoldDB" id="A0AA39KFE5"/>
<dbReference type="GeneID" id="85364973"/>
<organism evidence="1 2">
    <name type="scientific">Armillaria tabescens</name>
    <name type="common">Ringless honey mushroom</name>
    <name type="synonym">Agaricus tabescens</name>
    <dbReference type="NCBI Taxonomy" id="1929756"/>
    <lineage>
        <taxon>Eukaryota</taxon>
        <taxon>Fungi</taxon>
        <taxon>Dikarya</taxon>
        <taxon>Basidiomycota</taxon>
        <taxon>Agaricomycotina</taxon>
        <taxon>Agaricomycetes</taxon>
        <taxon>Agaricomycetidae</taxon>
        <taxon>Agaricales</taxon>
        <taxon>Marasmiineae</taxon>
        <taxon>Physalacriaceae</taxon>
        <taxon>Desarmillaria</taxon>
    </lineage>
</organism>
<dbReference type="Proteomes" id="UP001175211">
    <property type="component" value="Unassembled WGS sequence"/>
</dbReference>